<evidence type="ECO:0000313" key="1">
    <source>
        <dbReference type="EMBL" id="TNN67497.1"/>
    </source>
</evidence>
<gene>
    <name evidence="1" type="ORF">EYF80_022303</name>
</gene>
<sequence length="89" mass="10283">MCLHSEGGGYNAKHRRGTFKIVFQLSEEFLFNVRVKDAERRDDLENHVHEDILQCRLDEVTDDLAQLVANMDVEVDQTLFGSLEDSLEM</sequence>
<accession>A0A4Z2HP01</accession>
<evidence type="ECO:0000313" key="2">
    <source>
        <dbReference type="Proteomes" id="UP000314294"/>
    </source>
</evidence>
<dbReference type="Proteomes" id="UP000314294">
    <property type="component" value="Unassembled WGS sequence"/>
</dbReference>
<organism evidence="1 2">
    <name type="scientific">Liparis tanakae</name>
    <name type="common">Tanaka's snailfish</name>
    <dbReference type="NCBI Taxonomy" id="230148"/>
    <lineage>
        <taxon>Eukaryota</taxon>
        <taxon>Metazoa</taxon>
        <taxon>Chordata</taxon>
        <taxon>Craniata</taxon>
        <taxon>Vertebrata</taxon>
        <taxon>Euteleostomi</taxon>
        <taxon>Actinopterygii</taxon>
        <taxon>Neopterygii</taxon>
        <taxon>Teleostei</taxon>
        <taxon>Neoteleostei</taxon>
        <taxon>Acanthomorphata</taxon>
        <taxon>Eupercaria</taxon>
        <taxon>Perciformes</taxon>
        <taxon>Cottioidei</taxon>
        <taxon>Cottales</taxon>
        <taxon>Liparidae</taxon>
        <taxon>Liparis</taxon>
    </lineage>
</organism>
<comment type="caution">
    <text evidence="1">The sequence shown here is derived from an EMBL/GenBank/DDBJ whole genome shotgun (WGS) entry which is preliminary data.</text>
</comment>
<keyword evidence="2" id="KW-1185">Reference proteome</keyword>
<proteinExistence type="predicted"/>
<name>A0A4Z2HP01_9TELE</name>
<dbReference type="AlphaFoldDB" id="A0A4Z2HP01"/>
<reference evidence="1 2" key="1">
    <citation type="submission" date="2019-03" db="EMBL/GenBank/DDBJ databases">
        <title>First draft genome of Liparis tanakae, snailfish: a comprehensive survey of snailfish specific genes.</title>
        <authorList>
            <person name="Kim W."/>
            <person name="Song I."/>
            <person name="Jeong J.-H."/>
            <person name="Kim D."/>
            <person name="Kim S."/>
            <person name="Ryu S."/>
            <person name="Song J.Y."/>
            <person name="Lee S.K."/>
        </authorList>
    </citation>
    <scope>NUCLEOTIDE SEQUENCE [LARGE SCALE GENOMIC DNA]</scope>
    <source>
        <tissue evidence="1">Muscle</tissue>
    </source>
</reference>
<protein>
    <submittedName>
        <fullName evidence="1">Uncharacterized protein</fullName>
    </submittedName>
</protein>
<dbReference type="EMBL" id="SRLO01000203">
    <property type="protein sequence ID" value="TNN67497.1"/>
    <property type="molecule type" value="Genomic_DNA"/>
</dbReference>